<feature type="coiled-coil region" evidence="1">
    <location>
        <begin position="577"/>
        <end position="1048"/>
    </location>
</feature>
<dbReference type="GO" id="GO:0016460">
    <property type="term" value="C:myosin II complex"/>
    <property type="evidence" value="ECO:0007669"/>
    <property type="project" value="TreeGrafter"/>
</dbReference>
<sequence length="1231" mass="140081">MSPVHSNQKKNETPQCANTERHIETLTNKGNSMNVNEKPNQIPEQKEKDTKFIERVLLAMHSSKPTPPPPPPPQSSLSAPTGGKTLMPKPPSLPQSLSGVNNASSAPLFAQKTANASSGKSLTAVACPRPPVPPQAQNRLRKQNKLLPKQSERIPTQKLSNEELLLTTKTRSVNYDSDDGLHAPLNKRSINFSELASKTTSSSNVATPFLYPIEASLKLPLPKLDKPTGSLRGSDFTSDLTTARNLRTLPRSPSPSLSALSTTSSRASLISSSVTSTISRLQTPPRRLFPQTYTSGNQSSAYEIKNLEQSPVVFDANLSFVLGCKRQPVRQSLRASPSFEDSRTASAHLSEKIQNFLRRTDHVQEEWTAMGRCKRRTASTSNIGNLNSNYYDDYDTISLIERQRERNSQERYMPPIGKSRSSQNILTKAFQLTKTLPRTSTSRSNSLARDCSETEDDRTIQEEDDNISEELSEMAVDLAEERSTANMATERLEAETGERLRLEKELTEQQAKVKSLQESTEKLEMELICARSDLNGISEDEDADNDDGNVGGAGVGVYKLKYEHVARELEFTKRRLQTQHEHDLEQLVGLKKQLEKKLADAYEEVEEQRQIVGQWKRKAQKMTNEMSDLRMLLEEQNARNNLLEKKQRKFDSECQVLQDGARQERQAKERLSREKDILIAEKFTLEQSLADTRLELDLKEEKLSSLQRELEEMTFGGGTEEEIAQLRRSKNELDRRVKEQEEELDEMAGQVQLLEQAKLRLEMSLETMRKEARREAQQRDEELEEARALECQLEAEHEERTLLLREKHELERRLSSMEDQDRVDRQVEEAANQKLRRDLRKHKALLKDAQAQLERLKADTPGKALIRQLRNQLEDAESARMLAMKARQATEVELAEVQTLFEESNRARNEAEDKANTAQRDRAELQSQIEENEEELAELMKKFSATVKQLNTEQVAVSEFEFKISELEAERNNLKEQVMDLQHRLENIENLADPSAAMMSKRLELRTKELESRLELEQATRTRLEVQVNRHKEALERLQTELSQCKVRELQAQDALKKSQKSFRELREEYQMVSGREQESATRRKDLEKKIEQFESESTALRNDLRLALQRIADLQQAMEECDDDDLSESEETPSSEASLSDLEERLKPHQSKRSSGQKQNGSSASSNSTATLIREKVDNNPRITLTSPSSTQIHKMAAFADKHSTVVNETKKAFRPTVNEPISNGDVSYA</sequence>
<dbReference type="GO" id="GO:0051015">
    <property type="term" value="F:actin filament binding"/>
    <property type="evidence" value="ECO:0007669"/>
    <property type="project" value="TreeGrafter"/>
</dbReference>
<evidence type="ECO:0000313" key="3">
    <source>
        <dbReference type="EnsemblMetazoa" id="GAUT027220-PA"/>
    </source>
</evidence>
<protein>
    <recommendedName>
        <fullName evidence="5">Myosin tail domain-containing protein</fullName>
    </recommendedName>
</protein>
<dbReference type="GO" id="GO:0005737">
    <property type="term" value="C:cytoplasm"/>
    <property type="evidence" value="ECO:0007669"/>
    <property type="project" value="TreeGrafter"/>
</dbReference>
<keyword evidence="1" id="KW-0175">Coiled coil</keyword>
<dbReference type="PANTHER" id="PTHR45615:SF36">
    <property type="entry name" value="MYOSIN HEAVY CHAIN-LIKE, ISOFORM B-RELATED"/>
    <property type="match status" value="1"/>
</dbReference>
<feature type="region of interest" description="Disordered" evidence="2">
    <location>
        <begin position="1120"/>
        <end position="1191"/>
    </location>
</feature>
<name>A0A1A9V660_GLOAU</name>
<feature type="compositionally biased region" description="Polar residues" evidence="2">
    <location>
        <begin position="26"/>
        <end position="43"/>
    </location>
</feature>
<feature type="compositionally biased region" description="Polar residues" evidence="2">
    <location>
        <begin position="437"/>
        <end position="447"/>
    </location>
</feature>
<dbReference type="VEuPathDB" id="VectorBase:GAUT027220"/>
<evidence type="ECO:0000256" key="2">
    <source>
        <dbReference type="SAM" id="MobiDB-lite"/>
    </source>
</evidence>
<feature type="compositionally biased region" description="Low complexity" evidence="2">
    <location>
        <begin position="1155"/>
        <end position="1172"/>
    </location>
</feature>
<feature type="compositionally biased region" description="Basic and acidic residues" evidence="2">
    <location>
        <begin position="44"/>
        <end position="54"/>
    </location>
</feature>
<dbReference type="GO" id="GO:0032982">
    <property type="term" value="C:myosin filament"/>
    <property type="evidence" value="ECO:0007669"/>
    <property type="project" value="TreeGrafter"/>
</dbReference>
<evidence type="ECO:0000256" key="1">
    <source>
        <dbReference type="SAM" id="Coils"/>
    </source>
</evidence>
<feature type="compositionally biased region" description="Acidic residues" evidence="2">
    <location>
        <begin position="1120"/>
        <end position="1134"/>
    </location>
</feature>
<feature type="compositionally biased region" description="Polar residues" evidence="2">
    <location>
        <begin position="1182"/>
        <end position="1191"/>
    </location>
</feature>
<dbReference type="AlphaFoldDB" id="A0A1A9V660"/>
<feature type="coiled-coil region" evidence="1">
    <location>
        <begin position="485"/>
        <end position="526"/>
    </location>
</feature>
<feature type="region of interest" description="Disordered" evidence="2">
    <location>
        <begin position="26"/>
        <end position="100"/>
    </location>
</feature>
<dbReference type="GO" id="GO:0031032">
    <property type="term" value="P:actomyosin structure organization"/>
    <property type="evidence" value="ECO:0007669"/>
    <property type="project" value="TreeGrafter"/>
</dbReference>
<dbReference type="Proteomes" id="UP000078200">
    <property type="component" value="Unassembled WGS sequence"/>
</dbReference>
<evidence type="ECO:0000313" key="4">
    <source>
        <dbReference type="Proteomes" id="UP000078200"/>
    </source>
</evidence>
<feature type="compositionally biased region" description="Pro residues" evidence="2">
    <location>
        <begin position="65"/>
        <end position="74"/>
    </location>
</feature>
<dbReference type="EnsemblMetazoa" id="GAUT027220-RA">
    <property type="protein sequence ID" value="GAUT027220-PA"/>
    <property type="gene ID" value="GAUT027220"/>
</dbReference>
<evidence type="ECO:0008006" key="5">
    <source>
        <dbReference type="Google" id="ProtNLM"/>
    </source>
</evidence>
<feature type="region of interest" description="Disordered" evidence="2">
    <location>
        <begin position="437"/>
        <end position="462"/>
    </location>
</feature>
<reference evidence="3" key="1">
    <citation type="submission" date="2020-05" db="UniProtKB">
        <authorList>
            <consortium name="EnsemblMetazoa"/>
        </authorList>
    </citation>
    <scope>IDENTIFICATION</scope>
    <source>
        <strain evidence="3">TTRI</strain>
    </source>
</reference>
<dbReference type="PANTHER" id="PTHR45615">
    <property type="entry name" value="MYOSIN HEAVY CHAIN, NON-MUSCLE"/>
    <property type="match status" value="1"/>
</dbReference>
<proteinExistence type="predicted"/>
<accession>A0A1A9V660</accession>
<dbReference type="STRING" id="7395.A0A1A9V660"/>
<organism evidence="3 4">
    <name type="scientific">Glossina austeni</name>
    <name type="common">Savannah tsetse fly</name>
    <dbReference type="NCBI Taxonomy" id="7395"/>
    <lineage>
        <taxon>Eukaryota</taxon>
        <taxon>Metazoa</taxon>
        <taxon>Ecdysozoa</taxon>
        <taxon>Arthropoda</taxon>
        <taxon>Hexapoda</taxon>
        <taxon>Insecta</taxon>
        <taxon>Pterygota</taxon>
        <taxon>Neoptera</taxon>
        <taxon>Endopterygota</taxon>
        <taxon>Diptera</taxon>
        <taxon>Brachycera</taxon>
        <taxon>Muscomorpha</taxon>
        <taxon>Hippoboscoidea</taxon>
        <taxon>Glossinidae</taxon>
        <taxon>Glossina</taxon>
    </lineage>
</organism>
<keyword evidence="4" id="KW-1185">Reference proteome</keyword>
<feature type="region of interest" description="Disordered" evidence="2">
    <location>
        <begin position="1"/>
        <end position="20"/>
    </location>
</feature>